<dbReference type="Gene3D" id="2.60.40.10">
    <property type="entry name" value="Immunoglobulins"/>
    <property type="match status" value="2"/>
</dbReference>
<evidence type="ECO:0000313" key="12">
    <source>
        <dbReference type="EMBL" id="GEP40717.1"/>
    </source>
</evidence>
<dbReference type="AlphaFoldDB" id="A0A512M1U2"/>
<dbReference type="GO" id="GO:0005737">
    <property type="term" value="C:cytoplasm"/>
    <property type="evidence" value="ECO:0007669"/>
    <property type="project" value="UniProtKB-ARBA"/>
</dbReference>
<dbReference type="GO" id="GO:0016020">
    <property type="term" value="C:membrane"/>
    <property type="evidence" value="ECO:0007669"/>
    <property type="project" value="InterPro"/>
</dbReference>
<organism evidence="12 13">
    <name type="scientific">Brevifollis gellanilyticus</name>
    <dbReference type="NCBI Taxonomy" id="748831"/>
    <lineage>
        <taxon>Bacteria</taxon>
        <taxon>Pseudomonadati</taxon>
        <taxon>Verrucomicrobiota</taxon>
        <taxon>Verrucomicrobiia</taxon>
        <taxon>Verrucomicrobiales</taxon>
        <taxon>Verrucomicrobiaceae</taxon>
    </lineage>
</organism>
<evidence type="ECO:0000256" key="5">
    <source>
        <dbReference type="ARBA" id="ARBA00022825"/>
    </source>
</evidence>
<feature type="active site" description="Charge relay system" evidence="7 8">
    <location>
        <position position="220"/>
    </location>
</feature>
<reference evidence="12 13" key="1">
    <citation type="submission" date="2019-07" db="EMBL/GenBank/DDBJ databases">
        <title>Whole genome shotgun sequence of Brevifollis gellanilyticus NBRC 108608.</title>
        <authorList>
            <person name="Hosoyama A."/>
            <person name="Uohara A."/>
            <person name="Ohji S."/>
            <person name="Ichikawa N."/>
        </authorList>
    </citation>
    <scope>NUCLEOTIDE SEQUENCE [LARGE SCALE GENOMIC DNA]</scope>
    <source>
        <strain evidence="12 13">NBRC 108608</strain>
    </source>
</reference>
<dbReference type="SUPFAM" id="SSF52743">
    <property type="entry name" value="Subtilisin-like"/>
    <property type="match status" value="1"/>
</dbReference>
<dbReference type="PROSITE" id="PS00136">
    <property type="entry name" value="SUBTILASE_ASP"/>
    <property type="match status" value="1"/>
</dbReference>
<dbReference type="PROSITE" id="PS51892">
    <property type="entry name" value="SUBTILASE"/>
    <property type="match status" value="1"/>
</dbReference>
<dbReference type="InterPro" id="IPR036852">
    <property type="entry name" value="Peptidase_S8/S53_dom_sf"/>
</dbReference>
<dbReference type="Pfam" id="PF00082">
    <property type="entry name" value="Peptidase_S8"/>
    <property type="match status" value="1"/>
</dbReference>
<dbReference type="InterPro" id="IPR022398">
    <property type="entry name" value="Peptidase_S8_His-AS"/>
</dbReference>
<dbReference type="SUPFAM" id="SSF49313">
    <property type="entry name" value="Cadherin-like"/>
    <property type="match status" value="1"/>
</dbReference>
<evidence type="ECO:0000256" key="3">
    <source>
        <dbReference type="ARBA" id="ARBA00022729"/>
    </source>
</evidence>
<dbReference type="Proteomes" id="UP000321577">
    <property type="component" value="Unassembled WGS sequence"/>
</dbReference>
<dbReference type="Gene3D" id="3.40.50.200">
    <property type="entry name" value="Peptidase S8/S53 domain"/>
    <property type="match status" value="1"/>
</dbReference>
<dbReference type="GO" id="GO:0012505">
    <property type="term" value="C:endomembrane system"/>
    <property type="evidence" value="ECO:0007669"/>
    <property type="project" value="UniProtKB-ARBA"/>
</dbReference>
<gene>
    <name evidence="12" type="ORF">BGE01nite_00080</name>
</gene>
<dbReference type="PROSITE" id="PS00138">
    <property type="entry name" value="SUBTILASE_SER"/>
    <property type="match status" value="1"/>
</dbReference>
<evidence type="ECO:0000256" key="6">
    <source>
        <dbReference type="ARBA" id="ARBA00022837"/>
    </source>
</evidence>
<accession>A0A512M1U2</accession>
<comment type="similarity">
    <text evidence="1">Belongs to the peptidase S8 family. Furin subfamily.</text>
</comment>
<dbReference type="InterPro" id="IPR008979">
    <property type="entry name" value="Galactose-bd-like_sf"/>
</dbReference>
<dbReference type="InterPro" id="IPR002884">
    <property type="entry name" value="P_dom"/>
</dbReference>
<protein>
    <recommendedName>
        <fullName evidence="11">P/Homo B domain-containing protein</fullName>
    </recommendedName>
</protein>
<keyword evidence="2 8" id="KW-0645">Protease</keyword>
<feature type="chain" id="PRO_5022025934" description="P/Homo B domain-containing protein" evidence="10">
    <location>
        <begin position="20"/>
        <end position="1134"/>
    </location>
</feature>
<comment type="caution">
    <text evidence="12">The sequence shown here is derived from an EMBL/GenBank/DDBJ whole genome shotgun (WGS) entry which is preliminary data.</text>
</comment>
<dbReference type="GO" id="GO:0004252">
    <property type="term" value="F:serine-type endopeptidase activity"/>
    <property type="evidence" value="ECO:0007669"/>
    <property type="project" value="UniProtKB-UniRule"/>
</dbReference>
<dbReference type="Pfam" id="PF01483">
    <property type="entry name" value="P_proprotein"/>
    <property type="match status" value="1"/>
</dbReference>
<dbReference type="PROSITE" id="PS00137">
    <property type="entry name" value="SUBTILASE_HIS"/>
    <property type="match status" value="1"/>
</dbReference>
<dbReference type="PROSITE" id="PS51829">
    <property type="entry name" value="P_HOMO_B"/>
    <property type="match status" value="1"/>
</dbReference>
<feature type="compositionally biased region" description="Polar residues" evidence="9">
    <location>
        <begin position="188"/>
        <end position="197"/>
    </location>
</feature>
<dbReference type="Pfam" id="PF05345">
    <property type="entry name" value="He_PIG"/>
    <property type="match status" value="1"/>
</dbReference>
<dbReference type="PRINTS" id="PR00723">
    <property type="entry name" value="SUBTILISIN"/>
</dbReference>
<dbReference type="InterPro" id="IPR015919">
    <property type="entry name" value="Cadherin-like_sf"/>
</dbReference>
<evidence type="ECO:0000256" key="8">
    <source>
        <dbReference type="PROSITE-ProRule" id="PRU01240"/>
    </source>
</evidence>
<evidence type="ECO:0000256" key="7">
    <source>
        <dbReference type="PIRSR" id="PIRSR615500-1"/>
    </source>
</evidence>
<dbReference type="RefSeq" id="WP_146848211.1">
    <property type="nucleotide sequence ID" value="NZ_BKAG01000001.1"/>
</dbReference>
<dbReference type="OrthoDB" id="9798386at2"/>
<dbReference type="InterPro" id="IPR000209">
    <property type="entry name" value="Peptidase_S8/S53_dom"/>
</dbReference>
<proteinExistence type="inferred from homology"/>
<evidence type="ECO:0000313" key="13">
    <source>
        <dbReference type="Proteomes" id="UP000321577"/>
    </source>
</evidence>
<evidence type="ECO:0000256" key="2">
    <source>
        <dbReference type="ARBA" id="ARBA00022670"/>
    </source>
</evidence>
<keyword evidence="5 8" id="KW-0720">Serine protease</keyword>
<dbReference type="GO" id="GO:0005509">
    <property type="term" value="F:calcium ion binding"/>
    <property type="evidence" value="ECO:0007669"/>
    <property type="project" value="InterPro"/>
</dbReference>
<dbReference type="PANTHER" id="PTHR42884">
    <property type="entry name" value="PROPROTEIN CONVERTASE SUBTILISIN/KEXIN-RELATED"/>
    <property type="match status" value="1"/>
</dbReference>
<feature type="region of interest" description="Disordered" evidence="9">
    <location>
        <begin position="188"/>
        <end position="226"/>
    </location>
</feature>
<keyword evidence="6" id="KW-0106">Calcium</keyword>
<dbReference type="GO" id="GO:0016485">
    <property type="term" value="P:protein processing"/>
    <property type="evidence" value="ECO:0007669"/>
    <property type="project" value="TreeGrafter"/>
</dbReference>
<evidence type="ECO:0000256" key="1">
    <source>
        <dbReference type="ARBA" id="ARBA00005325"/>
    </source>
</evidence>
<evidence type="ECO:0000256" key="4">
    <source>
        <dbReference type="ARBA" id="ARBA00022801"/>
    </source>
</evidence>
<evidence type="ECO:0000259" key="11">
    <source>
        <dbReference type="PROSITE" id="PS51829"/>
    </source>
</evidence>
<feature type="compositionally biased region" description="Low complexity" evidence="9">
    <location>
        <begin position="213"/>
        <end position="226"/>
    </location>
</feature>
<dbReference type="EMBL" id="BKAG01000001">
    <property type="protein sequence ID" value="GEP40717.1"/>
    <property type="molecule type" value="Genomic_DNA"/>
</dbReference>
<dbReference type="SUPFAM" id="SSF49785">
    <property type="entry name" value="Galactose-binding domain-like"/>
    <property type="match status" value="1"/>
</dbReference>
<feature type="signal peptide" evidence="10">
    <location>
        <begin position="1"/>
        <end position="19"/>
    </location>
</feature>
<dbReference type="InterPro" id="IPR015500">
    <property type="entry name" value="Peptidase_S8_subtilisin-rel"/>
</dbReference>
<dbReference type="PANTHER" id="PTHR42884:SF14">
    <property type="entry name" value="NEUROENDOCRINE CONVERTASE 1"/>
    <property type="match status" value="1"/>
</dbReference>
<dbReference type="InterPro" id="IPR034182">
    <property type="entry name" value="Kexin/furin"/>
</dbReference>
<keyword evidence="4 8" id="KW-0378">Hydrolase</keyword>
<evidence type="ECO:0000256" key="10">
    <source>
        <dbReference type="SAM" id="SignalP"/>
    </source>
</evidence>
<dbReference type="Gene3D" id="2.60.120.260">
    <property type="entry name" value="Galactose-binding domain-like"/>
    <property type="match status" value="1"/>
</dbReference>
<name>A0A512M1U2_9BACT</name>
<dbReference type="InterPro" id="IPR013783">
    <property type="entry name" value="Ig-like_fold"/>
</dbReference>
<feature type="active site" description="Charge relay system" evidence="7 8">
    <location>
        <position position="399"/>
    </location>
</feature>
<evidence type="ECO:0000256" key="9">
    <source>
        <dbReference type="SAM" id="MobiDB-lite"/>
    </source>
</evidence>
<dbReference type="InterPro" id="IPR023827">
    <property type="entry name" value="Peptidase_S8_Asp-AS"/>
</dbReference>
<feature type="active site" description="Charge relay system" evidence="7 8">
    <location>
        <position position="183"/>
    </location>
</feature>
<keyword evidence="3 10" id="KW-0732">Signal</keyword>
<sequence>MHLRWLLTTFLFLLPAAHGQIVVSGKTFVRSPNETGSRGEWVVYEKNAPHDDANRRWLTQKVLVELSGASLQSLRQLPEVAQAEQRGRYAVVTLTGDAGIAISGAKKLRRVPGVSSAEPMLARQLHAKLIPDDPFFAYNATNGGYQWHLRNTGQNGGVSGVDLQVTNVWDTWLGRGIRIGILDDGLQTTHPDLTTNADTVNDRDFNDLDDDPSPTSSDPHGTSCAGLAAARGNNGLGGSGVAPEAQLVGMRLIAGPTTDADEADAFAWHNDIIQVKSSSWGPFDSAFGAYGPGPLSQAALVDATTNGRGGRGTVFLWAGGNGGANGDDSNYDGWSASPYAIAVGAVGDDGESVWYGEPGANLLVCAPSNGGSQSITTTDLIGASGYASTEYNHTFGGTSAATPAVAGVVALMLEANPNLGYRDVQEILMRTAVKNDENDGGWARNGAGFSFHLNYGAGLVSAQAAVNLATSWTNLPAVQTRTQSASALHLDIPDGGSAGLTQSFTVSSGDNLRLEHVTVKVKATHPYRGQLEWWLVSPSGMRSRLARARTNDTGADLDWTFMSTQFWGERSEGTWKVQVYDTDLAEAGTLEEAAITFYGTPVTTPLPAPVITSNLIVVGREGAVMDHQITASNFATGFFYFGSLPAGVTMSTSGHFSGMPTETGPFYLTMLASNSTGTSFENMVVYILPADPALSAAVEQPETLQIVPFGYGNWFSQTAVTHDGVDAAQSDPIDHEEYAVMEFTVTGPTRLSYHWRVSSEQGYDYLVLTVDGYVKAFITGEVDWTQVTQDIGPGDHNVDIYYLKDEATVAGQDAGWVDELTLTPITSAPVVTGGTIHAYEDTLLKYQMKATNAPTAYSATGLPAGLTISPTTGLIYGTTNVTGIHAVTLQAENPFGMGTATLSLEVGSTSQGLAAALDAPSQSIQSTGTLGWRPQSLYSSDGIDAARSGAIQDMQDSRMSTQISGPAKIAFTWGISSEADYDYLRFHIDGIQQEAISGEVGWTKKTFTVPEGVHTLQWSYIKDEFVRGGLDSGFVDQLGVYGDADQDGFWSDEEMAFGTSDLDPGLLPRVSIVPSGANTVITFPSVAGRAYQVQYSTDLQTWTTVNVTATSSSTTWTDSNVTGQARRFYRVSLP</sequence>
<dbReference type="InterPro" id="IPR023828">
    <property type="entry name" value="Peptidase_S8_Ser-AS"/>
</dbReference>
<dbReference type="CDD" id="cd04059">
    <property type="entry name" value="Peptidases_S8_Protein_convertases_Kexins_Furin-like"/>
    <property type="match status" value="1"/>
</dbReference>
<feature type="domain" description="P/Homo B" evidence="11">
    <location>
        <begin position="475"/>
        <end position="603"/>
    </location>
</feature>
<keyword evidence="13" id="KW-1185">Reference proteome</keyword>